<protein>
    <recommendedName>
        <fullName evidence="3">Endonuclease/exonuclease/phosphatase domain-containing protein</fullName>
    </recommendedName>
</protein>
<evidence type="ECO:0000313" key="2">
    <source>
        <dbReference type="Proteomes" id="UP001162162"/>
    </source>
</evidence>
<gene>
    <name evidence="1" type="ORF">NQ318_008012</name>
</gene>
<accession>A0AAV8XWX9</accession>
<reference evidence="1" key="1">
    <citation type="journal article" date="2023" name="Insect Mol. Biol.">
        <title>Genome sequencing provides insights into the evolution of gene families encoding plant cell wall-degrading enzymes in longhorned beetles.</title>
        <authorList>
            <person name="Shin N.R."/>
            <person name="Okamura Y."/>
            <person name="Kirsch R."/>
            <person name="Pauchet Y."/>
        </authorList>
    </citation>
    <scope>NUCLEOTIDE SEQUENCE</scope>
    <source>
        <strain evidence="1">AMC_N1</strain>
    </source>
</reference>
<dbReference type="AlphaFoldDB" id="A0AAV8XWX9"/>
<sequence length="230" mass="26656">MNISYNDASKAVPKESYANILADNMLYTPTMTTVQDNSRHGTIHHKNNIVPSDRHTPQHSTIYTQNQQYTHKTPAKRIRPSSPKPLLAATREITAPVALPRESGGIFKETIYQRNIHPSGSSSEVNQQVEIQNIVLDLVTYIINIAHVFTWEIINEPHGSDHLPILLKCEFNTHNVIERTHKIWKIEKADWNKYQQYLENTKELEGIQEYTKLIEREVWTDRFHEKLSPP</sequence>
<organism evidence="1 2">
    <name type="scientific">Aromia moschata</name>
    <dbReference type="NCBI Taxonomy" id="1265417"/>
    <lineage>
        <taxon>Eukaryota</taxon>
        <taxon>Metazoa</taxon>
        <taxon>Ecdysozoa</taxon>
        <taxon>Arthropoda</taxon>
        <taxon>Hexapoda</taxon>
        <taxon>Insecta</taxon>
        <taxon>Pterygota</taxon>
        <taxon>Neoptera</taxon>
        <taxon>Endopterygota</taxon>
        <taxon>Coleoptera</taxon>
        <taxon>Polyphaga</taxon>
        <taxon>Cucujiformia</taxon>
        <taxon>Chrysomeloidea</taxon>
        <taxon>Cerambycidae</taxon>
        <taxon>Cerambycinae</taxon>
        <taxon>Callichromatini</taxon>
        <taxon>Aromia</taxon>
    </lineage>
</organism>
<evidence type="ECO:0000313" key="1">
    <source>
        <dbReference type="EMBL" id="KAJ8942268.1"/>
    </source>
</evidence>
<name>A0AAV8XWX9_9CUCU</name>
<evidence type="ECO:0008006" key="3">
    <source>
        <dbReference type="Google" id="ProtNLM"/>
    </source>
</evidence>
<dbReference type="EMBL" id="JAPWTK010000335">
    <property type="protein sequence ID" value="KAJ8942268.1"/>
    <property type="molecule type" value="Genomic_DNA"/>
</dbReference>
<proteinExistence type="predicted"/>
<dbReference type="Proteomes" id="UP001162162">
    <property type="component" value="Unassembled WGS sequence"/>
</dbReference>
<keyword evidence="2" id="KW-1185">Reference proteome</keyword>
<comment type="caution">
    <text evidence="1">The sequence shown here is derived from an EMBL/GenBank/DDBJ whole genome shotgun (WGS) entry which is preliminary data.</text>
</comment>